<dbReference type="Proteomes" id="UP000799537">
    <property type="component" value="Unassembled WGS sequence"/>
</dbReference>
<dbReference type="RefSeq" id="XP_033669122.1">
    <property type="nucleotide sequence ID" value="XM_033812398.1"/>
</dbReference>
<dbReference type="EMBL" id="ML993591">
    <property type="protein sequence ID" value="KAF2168233.1"/>
    <property type="molecule type" value="Genomic_DNA"/>
</dbReference>
<feature type="region of interest" description="Disordered" evidence="1">
    <location>
        <begin position="179"/>
        <end position="201"/>
    </location>
</feature>
<feature type="region of interest" description="Disordered" evidence="1">
    <location>
        <begin position="223"/>
        <end position="261"/>
    </location>
</feature>
<dbReference type="AlphaFoldDB" id="A0A6A6CNL3"/>
<feature type="compositionally biased region" description="Basic and acidic residues" evidence="1">
    <location>
        <begin position="184"/>
        <end position="194"/>
    </location>
</feature>
<organism evidence="2 3">
    <name type="scientific">Zasmidium cellare ATCC 36951</name>
    <dbReference type="NCBI Taxonomy" id="1080233"/>
    <lineage>
        <taxon>Eukaryota</taxon>
        <taxon>Fungi</taxon>
        <taxon>Dikarya</taxon>
        <taxon>Ascomycota</taxon>
        <taxon>Pezizomycotina</taxon>
        <taxon>Dothideomycetes</taxon>
        <taxon>Dothideomycetidae</taxon>
        <taxon>Mycosphaerellales</taxon>
        <taxon>Mycosphaerellaceae</taxon>
        <taxon>Zasmidium</taxon>
    </lineage>
</organism>
<protein>
    <submittedName>
        <fullName evidence="2">Uncharacterized protein</fullName>
    </submittedName>
</protein>
<reference evidence="2" key="1">
    <citation type="journal article" date="2020" name="Stud. Mycol.">
        <title>101 Dothideomycetes genomes: a test case for predicting lifestyles and emergence of pathogens.</title>
        <authorList>
            <person name="Haridas S."/>
            <person name="Albert R."/>
            <person name="Binder M."/>
            <person name="Bloem J."/>
            <person name="Labutti K."/>
            <person name="Salamov A."/>
            <person name="Andreopoulos B."/>
            <person name="Baker S."/>
            <person name="Barry K."/>
            <person name="Bills G."/>
            <person name="Bluhm B."/>
            <person name="Cannon C."/>
            <person name="Castanera R."/>
            <person name="Culley D."/>
            <person name="Daum C."/>
            <person name="Ezra D."/>
            <person name="Gonzalez J."/>
            <person name="Henrissat B."/>
            <person name="Kuo A."/>
            <person name="Liang C."/>
            <person name="Lipzen A."/>
            <person name="Lutzoni F."/>
            <person name="Magnuson J."/>
            <person name="Mondo S."/>
            <person name="Nolan M."/>
            <person name="Ohm R."/>
            <person name="Pangilinan J."/>
            <person name="Park H.-J."/>
            <person name="Ramirez L."/>
            <person name="Alfaro M."/>
            <person name="Sun H."/>
            <person name="Tritt A."/>
            <person name="Yoshinaga Y."/>
            <person name="Zwiers L.-H."/>
            <person name="Turgeon B."/>
            <person name="Goodwin S."/>
            <person name="Spatafora J."/>
            <person name="Crous P."/>
            <person name="Grigoriev I."/>
        </authorList>
    </citation>
    <scope>NUCLEOTIDE SEQUENCE</scope>
    <source>
        <strain evidence="2">ATCC 36951</strain>
    </source>
</reference>
<proteinExistence type="predicted"/>
<sequence length="299" mass="32899">MTSPQVMQSSAASRLALFELATWHLSSPNTQDGAGGWWKEQPDDAAGSMHKKNSSLQMSHFVSRGGRRNLVDWDAVIRLQPSNKGRLRRTTWSSRGRMRRSCGGQPSVAFAAIDESGEPSTAESRAQLMRACTRARNFQWQQASSRASPPMSPVSAGVRWTPVLFTKARRAGSSISREACSSSIHERGARDGSRTDAANARGLRFHQVPAGRDIRRTRVLARDTGDKEAAPRLLLDGPPKQQHAARNDETSSMHTRPANARGQPCCVAPIIGEQVRSRRRYFVQRMLAAASVMSLLGNR</sequence>
<keyword evidence="3" id="KW-1185">Reference proteome</keyword>
<gene>
    <name evidence="2" type="ORF">M409DRAFT_53530</name>
</gene>
<name>A0A6A6CNL3_ZASCE</name>
<accession>A0A6A6CNL3</accession>
<dbReference type="GeneID" id="54565670"/>
<feature type="region of interest" description="Disordered" evidence="1">
    <location>
        <begin position="28"/>
        <end position="52"/>
    </location>
</feature>
<evidence type="ECO:0000256" key="1">
    <source>
        <dbReference type="SAM" id="MobiDB-lite"/>
    </source>
</evidence>
<evidence type="ECO:0000313" key="2">
    <source>
        <dbReference type="EMBL" id="KAF2168233.1"/>
    </source>
</evidence>
<evidence type="ECO:0000313" key="3">
    <source>
        <dbReference type="Proteomes" id="UP000799537"/>
    </source>
</evidence>
<dbReference type="PROSITE" id="PS50096">
    <property type="entry name" value="IQ"/>
    <property type="match status" value="1"/>
</dbReference>